<reference evidence="3" key="1">
    <citation type="submission" date="2022-03" db="EMBL/GenBank/DDBJ databases">
        <authorList>
            <person name="Martin C."/>
        </authorList>
    </citation>
    <scope>NUCLEOTIDE SEQUENCE</scope>
</reference>
<protein>
    <recommendedName>
        <fullName evidence="2">ATP synthase subunit s-like protein</fullName>
    </recommendedName>
</protein>
<organism evidence="3 4">
    <name type="scientific">Owenia fusiformis</name>
    <name type="common">Polychaete worm</name>
    <dbReference type="NCBI Taxonomy" id="6347"/>
    <lineage>
        <taxon>Eukaryota</taxon>
        <taxon>Metazoa</taxon>
        <taxon>Spiralia</taxon>
        <taxon>Lophotrochozoa</taxon>
        <taxon>Annelida</taxon>
        <taxon>Polychaeta</taxon>
        <taxon>Sedentaria</taxon>
        <taxon>Canalipalpata</taxon>
        <taxon>Sabellida</taxon>
        <taxon>Oweniida</taxon>
        <taxon>Oweniidae</taxon>
        <taxon>Owenia</taxon>
    </lineage>
</organism>
<gene>
    <name evidence="3" type="ORF">OFUS_LOCUS16740</name>
</gene>
<comment type="similarity">
    <text evidence="1">Belongs to the ATP synthase subunit s family.</text>
</comment>
<evidence type="ECO:0000313" key="4">
    <source>
        <dbReference type="Proteomes" id="UP000749559"/>
    </source>
</evidence>
<dbReference type="InterPro" id="IPR032675">
    <property type="entry name" value="LRR_dom_sf"/>
</dbReference>
<evidence type="ECO:0000313" key="3">
    <source>
        <dbReference type="EMBL" id="CAH1791683.1"/>
    </source>
</evidence>
<dbReference type="EMBL" id="CAIIXF020000008">
    <property type="protein sequence ID" value="CAH1791683.1"/>
    <property type="molecule type" value="Genomic_DNA"/>
</dbReference>
<feature type="non-terminal residue" evidence="3">
    <location>
        <position position="1"/>
    </location>
</feature>
<accession>A0A8J1XWY0</accession>
<dbReference type="Proteomes" id="UP000749559">
    <property type="component" value="Unassembled WGS sequence"/>
</dbReference>
<dbReference type="FunFam" id="3.80.10.10:FF:000168">
    <property type="entry name" value="Distal membrane arm assembly complex 2"/>
    <property type="match status" value="1"/>
</dbReference>
<dbReference type="Gene3D" id="3.80.10.10">
    <property type="entry name" value="Ribonuclease Inhibitor"/>
    <property type="match status" value="1"/>
</dbReference>
<proteinExistence type="inferred from homology"/>
<dbReference type="OrthoDB" id="1708588at2759"/>
<name>A0A8J1XWY0_OWEFU</name>
<sequence length="313" mass="36495">AQNCKKKFPKMQSMNPLLWKFCRSCIHMSRRGMCEERKRVQFKDLYSREEGIPRDFLSWLYMPLDFSMKNLRRIVAEHDWKKLKASHRFTRLRHDILGPELATAHFVIGKDGAVKLSNSDKWHRKTEEGVIYLPNRKVEGLYVEGIDASDTTMMYESFDNLVFLKNLKFLNLSGCKYIDDFCLSRLHVFKQLKVLDVSNCPEVSERGLATLHNVPTLQRLFINNLPKLGHKAGLVQIHLEDMLPKCQIVSNIDYTDINVIDNAAELEELEELEGNLYERFNTNHVLGNVQKKKPEQIEEEVQKEPKLLTSNNT</sequence>
<comment type="caution">
    <text evidence="3">The sequence shown here is derived from an EMBL/GenBank/DDBJ whole genome shotgun (WGS) entry which is preliminary data.</text>
</comment>
<keyword evidence="4" id="KW-1185">Reference proteome</keyword>
<dbReference type="AlphaFoldDB" id="A0A8J1XWY0"/>
<evidence type="ECO:0000256" key="2">
    <source>
        <dbReference type="ARBA" id="ARBA00076566"/>
    </source>
</evidence>
<evidence type="ECO:0000256" key="1">
    <source>
        <dbReference type="ARBA" id="ARBA00006901"/>
    </source>
</evidence>
<dbReference type="SUPFAM" id="SSF52047">
    <property type="entry name" value="RNI-like"/>
    <property type="match status" value="1"/>
</dbReference>